<dbReference type="InterPro" id="IPR000281">
    <property type="entry name" value="HTH_RpiR"/>
</dbReference>
<organism evidence="6 7">
    <name type="scientific">Diplocloster agilis</name>
    <dbReference type="NCBI Taxonomy" id="2850323"/>
    <lineage>
        <taxon>Bacteria</taxon>
        <taxon>Bacillati</taxon>
        <taxon>Bacillota</taxon>
        <taxon>Clostridia</taxon>
        <taxon>Lachnospirales</taxon>
        <taxon>Lachnospiraceae</taxon>
        <taxon>Diplocloster</taxon>
    </lineage>
</organism>
<dbReference type="InterPro" id="IPR047640">
    <property type="entry name" value="RpiR-like"/>
</dbReference>
<dbReference type="SUPFAM" id="SSF46689">
    <property type="entry name" value="Homeodomain-like"/>
    <property type="match status" value="1"/>
</dbReference>
<reference evidence="6" key="1">
    <citation type="submission" date="2021-06" db="EMBL/GenBank/DDBJ databases">
        <title>Description of novel taxa of the family Lachnospiraceae.</title>
        <authorList>
            <person name="Chaplin A.V."/>
            <person name="Sokolova S.R."/>
            <person name="Pikina A.P."/>
            <person name="Korzhanova M."/>
            <person name="Belova V."/>
            <person name="Korostin D."/>
            <person name="Efimov B.A."/>
        </authorList>
    </citation>
    <scope>NUCLEOTIDE SEQUENCE</scope>
    <source>
        <strain evidence="6">ASD5720</strain>
    </source>
</reference>
<evidence type="ECO:0000256" key="1">
    <source>
        <dbReference type="ARBA" id="ARBA00023015"/>
    </source>
</evidence>
<name>A0A949K473_9FIRM</name>
<evidence type="ECO:0000259" key="5">
    <source>
        <dbReference type="PROSITE" id="PS51464"/>
    </source>
</evidence>
<dbReference type="Gene3D" id="1.10.10.10">
    <property type="entry name" value="Winged helix-like DNA-binding domain superfamily/Winged helix DNA-binding domain"/>
    <property type="match status" value="1"/>
</dbReference>
<dbReference type="Gene3D" id="3.40.50.10490">
    <property type="entry name" value="Glucose-6-phosphate isomerase like protein, domain 1"/>
    <property type="match status" value="1"/>
</dbReference>
<feature type="domain" description="HTH rpiR-type" evidence="4">
    <location>
        <begin position="1"/>
        <end position="73"/>
    </location>
</feature>
<evidence type="ECO:0000313" key="6">
    <source>
        <dbReference type="EMBL" id="MBU9738535.1"/>
    </source>
</evidence>
<dbReference type="GO" id="GO:0003677">
    <property type="term" value="F:DNA binding"/>
    <property type="evidence" value="ECO:0007669"/>
    <property type="project" value="UniProtKB-KW"/>
</dbReference>
<dbReference type="PROSITE" id="PS51071">
    <property type="entry name" value="HTH_RPIR"/>
    <property type="match status" value="1"/>
</dbReference>
<dbReference type="InterPro" id="IPR009057">
    <property type="entry name" value="Homeodomain-like_sf"/>
</dbReference>
<evidence type="ECO:0000256" key="2">
    <source>
        <dbReference type="ARBA" id="ARBA00023125"/>
    </source>
</evidence>
<evidence type="ECO:0000256" key="3">
    <source>
        <dbReference type="ARBA" id="ARBA00023163"/>
    </source>
</evidence>
<dbReference type="PANTHER" id="PTHR30514">
    <property type="entry name" value="GLUCOKINASE"/>
    <property type="match status" value="1"/>
</dbReference>
<evidence type="ECO:0000313" key="7">
    <source>
        <dbReference type="Proteomes" id="UP000712157"/>
    </source>
</evidence>
<dbReference type="InterPro" id="IPR036388">
    <property type="entry name" value="WH-like_DNA-bd_sf"/>
</dbReference>
<keyword evidence="7" id="KW-1185">Reference proteome</keyword>
<dbReference type="EMBL" id="JAHQCW010000036">
    <property type="protein sequence ID" value="MBU9738535.1"/>
    <property type="molecule type" value="Genomic_DNA"/>
</dbReference>
<keyword evidence="3" id="KW-0804">Transcription</keyword>
<evidence type="ECO:0000259" key="4">
    <source>
        <dbReference type="PROSITE" id="PS51071"/>
    </source>
</evidence>
<feature type="domain" description="SIS" evidence="5">
    <location>
        <begin position="104"/>
        <end position="238"/>
    </location>
</feature>
<dbReference type="PROSITE" id="PS51464">
    <property type="entry name" value="SIS"/>
    <property type="match status" value="1"/>
</dbReference>
<dbReference type="AlphaFoldDB" id="A0A949K473"/>
<comment type="caution">
    <text evidence="6">The sequence shown here is derived from an EMBL/GenBank/DDBJ whole genome shotgun (WGS) entry which is preliminary data.</text>
</comment>
<gene>
    <name evidence="6" type="ORF">KTH89_18495</name>
</gene>
<accession>A0A949K473</accession>
<dbReference type="Proteomes" id="UP000712157">
    <property type="component" value="Unassembled WGS sequence"/>
</dbReference>
<dbReference type="PANTHER" id="PTHR30514:SF1">
    <property type="entry name" value="HTH-TYPE TRANSCRIPTIONAL REGULATOR HEXR-RELATED"/>
    <property type="match status" value="1"/>
</dbReference>
<dbReference type="Pfam" id="PF01380">
    <property type="entry name" value="SIS"/>
    <property type="match status" value="1"/>
</dbReference>
<protein>
    <submittedName>
        <fullName evidence="6">MurR/RpiR family transcriptional regulator</fullName>
    </submittedName>
</protein>
<dbReference type="GO" id="GO:0097367">
    <property type="term" value="F:carbohydrate derivative binding"/>
    <property type="evidence" value="ECO:0007669"/>
    <property type="project" value="InterPro"/>
</dbReference>
<dbReference type="SUPFAM" id="SSF53697">
    <property type="entry name" value="SIS domain"/>
    <property type="match status" value="1"/>
</dbReference>
<dbReference type="GO" id="GO:1901135">
    <property type="term" value="P:carbohydrate derivative metabolic process"/>
    <property type="evidence" value="ECO:0007669"/>
    <property type="project" value="InterPro"/>
</dbReference>
<proteinExistence type="predicted"/>
<keyword evidence="1" id="KW-0805">Transcription regulation</keyword>
<dbReference type="CDD" id="cd05013">
    <property type="entry name" value="SIS_RpiR"/>
    <property type="match status" value="1"/>
</dbReference>
<sequence>MFRYEMIQKFNGTEMMIYKYIISNAEKIPYMTIRELASEVYVSTSTILRFCNKIDCGSYSDFKVQFCRYMKERADLIPGFDLEQLLHYFQGTTTSAFEEKVLEGAKLIREAEMVIFVGLGSSGALARYGARFFSNFGKFSVGLEDALYPLMEMSYPKTSVVALSVSGETMGVIETVRKFQTHGCKILSITNDPNSTIAKISDWNISYCLEPQTINGGFNATSQVPVLFLIEALARRIF</sequence>
<keyword evidence="2" id="KW-0238">DNA-binding</keyword>
<dbReference type="InterPro" id="IPR001347">
    <property type="entry name" value="SIS_dom"/>
</dbReference>
<dbReference type="Pfam" id="PF01418">
    <property type="entry name" value="HTH_6"/>
    <property type="match status" value="1"/>
</dbReference>
<dbReference type="GO" id="GO:0003700">
    <property type="term" value="F:DNA-binding transcription factor activity"/>
    <property type="evidence" value="ECO:0007669"/>
    <property type="project" value="InterPro"/>
</dbReference>
<dbReference type="InterPro" id="IPR046348">
    <property type="entry name" value="SIS_dom_sf"/>
</dbReference>
<dbReference type="InterPro" id="IPR035472">
    <property type="entry name" value="RpiR-like_SIS"/>
</dbReference>